<feature type="transmembrane region" description="Helical" evidence="7">
    <location>
        <begin position="444"/>
        <end position="463"/>
    </location>
</feature>
<dbReference type="Proteomes" id="UP001165065">
    <property type="component" value="Unassembled WGS sequence"/>
</dbReference>
<feature type="transmembrane region" description="Helical" evidence="7">
    <location>
        <begin position="567"/>
        <end position="585"/>
    </location>
</feature>
<evidence type="ECO:0008006" key="10">
    <source>
        <dbReference type="Google" id="ProtNLM"/>
    </source>
</evidence>
<protein>
    <recommendedName>
        <fullName evidence="10">Autophagy-related protein</fullName>
    </recommendedName>
</protein>
<dbReference type="OrthoDB" id="192733at2759"/>
<evidence type="ECO:0000256" key="6">
    <source>
        <dbReference type="ARBA" id="ARBA00023136"/>
    </source>
</evidence>
<feature type="transmembrane region" description="Helical" evidence="7">
    <location>
        <begin position="258"/>
        <end position="279"/>
    </location>
</feature>
<gene>
    <name evidence="8" type="ORF">TrCOL_g11813</name>
</gene>
<dbReference type="GO" id="GO:0012505">
    <property type="term" value="C:endomembrane system"/>
    <property type="evidence" value="ECO:0007669"/>
    <property type="project" value="UniProtKB-SubCell"/>
</dbReference>
<dbReference type="InterPro" id="IPR024671">
    <property type="entry name" value="Atg22-like"/>
</dbReference>
<keyword evidence="4 7" id="KW-0812">Transmembrane</keyword>
<proteinExistence type="inferred from homology"/>
<feature type="transmembrane region" description="Helical" evidence="7">
    <location>
        <begin position="408"/>
        <end position="432"/>
    </location>
</feature>
<dbReference type="SUPFAM" id="SSF103473">
    <property type="entry name" value="MFS general substrate transporter"/>
    <property type="match status" value="1"/>
</dbReference>
<dbReference type="InterPro" id="IPR050495">
    <property type="entry name" value="ATG22/LtaA_families"/>
</dbReference>
<reference evidence="9" key="1">
    <citation type="journal article" date="2023" name="Commun. Biol.">
        <title>Genome analysis of Parmales, the sister group of diatoms, reveals the evolutionary specialization of diatoms from phago-mixotrophs to photoautotrophs.</title>
        <authorList>
            <person name="Ban H."/>
            <person name="Sato S."/>
            <person name="Yoshikawa S."/>
            <person name="Yamada K."/>
            <person name="Nakamura Y."/>
            <person name="Ichinomiya M."/>
            <person name="Sato N."/>
            <person name="Blanc-Mathieu R."/>
            <person name="Endo H."/>
            <person name="Kuwata A."/>
            <person name="Ogata H."/>
        </authorList>
    </citation>
    <scope>NUCLEOTIDE SEQUENCE [LARGE SCALE GENOMIC DNA]</scope>
</reference>
<keyword evidence="5 7" id="KW-1133">Transmembrane helix</keyword>
<dbReference type="Gene3D" id="1.20.1250.20">
    <property type="entry name" value="MFS general substrate transporter like domains"/>
    <property type="match status" value="1"/>
</dbReference>
<evidence type="ECO:0000256" key="5">
    <source>
        <dbReference type="ARBA" id="ARBA00022989"/>
    </source>
</evidence>
<feature type="transmembrane region" description="Helical" evidence="7">
    <location>
        <begin position="234"/>
        <end position="252"/>
    </location>
</feature>
<name>A0A9W7L458_9STRA</name>
<evidence type="ECO:0000256" key="3">
    <source>
        <dbReference type="ARBA" id="ARBA00022448"/>
    </source>
</evidence>
<dbReference type="PANTHER" id="PTHR23519">
    <property type="entry name" value="AUTOPHAGY-RELATED PROTEIN 22"/>
    <property type="match status" value="1"/>
</dbReference>
<evidence type="ECO:0000256" key="4">
    <source>
        <dbReference type="ARBA" id="ARBA00022692"/>
    </source>
</evidence>
<keyword evidence="6 7" id="KW-0472">Membrane</keyword>
<organism evidence="8 9">
    <name type="scientific">Triparma columacea</name>
    <dbReference type="NCBI Taxonomy" id="722753"/>
    <lineage>
        <taxon>Eukaryota</taxon>
        <taxon>Sar</taxon>
        <taxon>Stramenopiles</taxon>
        <taxon>Ochrophyta</taxon>
        <taxon>Bolidophyceae</taxon>
        <taxon>Parmales</taxon>
        <taxon>Triparmaceae</taxon>
        <taxon>Triparma</taxon>
    </lineage>
</organism>
<feature type="transmembrane region" description="Helical" evidence="7">
    <location>
        <begin position="475"/>
        <end position="493"/>
    </location>
</feature>
<accession>A0A9W7L458</accession>
<dbReference type="InterPro" id="IPR036259">
    <property type="entry name" value="MFS_trans_sf"/>
</dbReference>
<dbReference type="EMBL" id="BRYA01000725">
    <property type="protein sequence ID" value="GMI30921.1"/>
    <property type="molecule type" value="Genomic_DNA"/>
</dbReference>
<comment type="caution">
    <text evidence="8">The sequence shown here is derived from an EMBL/GenBank/DDBJ whole genome shotgun (WGS) entry which is preliminary data.</text>
</comment>
<keyword evidence="3" id="KW-0813">Transport</keyword>
<evidence type="ECO:0000256" key="7">
    <source>
        <dbReference type="SAM" id="Phobius"/>
    </source>
</evidence>
<feature type="transmembrane region" description="Helical" evidence="7">
    <location>
        <begin position="199"/>
        <end position="222"/>
    </location>
</feature>
<comment type="subcellular location">
    <subcellularLocation>
        <location evidence="1">Endomembrane system</location>
        <topology evidence="1">Multi-pass membrane protein</topology>
    </subcellularLocation>
</comment>
<dbReference type="Pfam" id="PF11700">
    <property type="entry name" value="ATG22"/>
    <property type="match status" value="1"/>
</dbReference>
<dbReference type="AlphaFoldDB" id="A0A9W7L458"/>
<keyword evidence="9" id="KW-1185">Reference proteome</keyword>
<comment type="similarity">
    <text evidence="2">Belongs to the ATG22 family.</text>
</comment>
<feature type="transmembrane region" description="Helical" evidence="7">
    <location>
        <begin position="322"/>
        <end position="343"/>
    </location>
</feature>
<evidence type="ECO:0000256" key="2">
    <source>
        <dbReference type="ARBA" id="ARBA00006978"/>
    </source>
</evidence>
<dbReference type="PANTHER" id="PTHR23519:SF1">
    <property type="entry name" value="AUTOPHAGY-RELATED PROTEIN 22"/>
    <property type="match status" value="1"/>
</dbReference>
<evidence type="ECO:0000256" key="1">
    <source>
        <dbReference type="ARBA" id="ARBA00004127"/>
    </source>
</evidence>
<sequence>MSDKVALNARRVSINANQRLSMLSVGDETTQGRNTLGGSLVASRKMSAVDSTARASIMRNKIDTNDLPEETTEAELKGWYMYDFANGAFFYSVLNFLPILIKGQAGEVAKKDFCGECSMYEWAANYSYLGTCAFSGGCFSGDNSYTLETCDEHDGVDNYFPGSTGPGSPLTNWTQDAGWSPDWRSDSIFVSFLGIKTGYASVSFLCTTISVVMQLFVFVGAGGLADYGDLRKKLFIAANTVGSLCCICVIFGDTNESFAWNGVMMIIANVSYGFAVVFYNAYLPLLTCAHPDVTKVAESSTNEQELIDAVNNVSSRISTRGFATGFTGQFIFLVINFAIFTVMADNAGFAARLNVALCGVWTLVFGGYCFWNLKTRPGPPLPAGENYASISIKQVSHTFKSCRELPQLFLFLGAYFIFSDGCSTLAGSAAVFASIELQMTSGDIMLGILLVSISAIFSCVIWFNVEKRLGMPPKWILITNLVILGLMPVYGMVAMTCQWEFYVMCLIFGLQTGSQQAYTRSIYSANVPQGHEAEYFSFYEVTDKGTAWAGPLVVGIVFDKTGNFRESFSALLSFFIVGIFVLLFFDPKKAAEQCKAFEEKEKKAKREAEGNNAL</sequence>
<evidence type="ECO:0000313" key="9">
    <source>
        <dbReference type="Proteomes" id="UP001165065"/>
    </source>
</evidence>
<feature type="transmembrane region" description="Helical" evidence="7">
    <location>
        <begin position="349"/>
        <end position="371"/>
    </location>
</feature>
<evidence type="ECO:0000313" key="8">
    <source>
        <dbReference type="EMBL" id="GMI30921.1"/>
    </source>
</evidence>